<protein>
    <submittedName>
        <fullName evidence="7">Tryptophan-rich sensory protein</fullName>
    </submittedName>
</protein>
<evidence type="ECO:0000256" key="6">
    <source>
        <dbReference type="SAM" id="Phobius"/>
    </source>
</evidence>
<feature type="transmembrane region" description="Helical" evidence="6">
    <location>
        <begin position="135"/>
        <end position="156"/>
    </location>
</feature>
<comment type="similarity">
    <text evidence="2">Belongs to the TspO/BZRP family.</text>
</comment>
<dbReference type="InterPro" id="IPR004307">
    <property type="entry name" value="TspO_MBR"/>
</dbReference>
<dbReference type="Pfam" id="PF03073">
    <property type="entry name" value="TspO_MBR"/>
    <property type="match status" value="1"/>
</dbReference>
<evidence type="ECO:0000256" key="2">
    <source>
        <dbReference type="ARBA" id="ARBA00007524"/>
    </source>
</evidence>
<dbReference type="PIRSF" id="PIRSF005859">
    <property type="entry name" value="PBR"/>
    <property type="match status" value="1"/>
</dbReference>
<feature type="transmembrane region" description="Helical" evidence="6">
    <location>
        <begin position="51"/>
        <end position="68"/>
    </location>
</feature>
<evidence type="ECO:0000256" key="5">
    <source>
        <dbReference type="ARBA" id="ARBA00023136"/>
    </source>
</evidence>
<dbReference type="FunFam" id="1.20.1260.100:FF:000001">
    <property type="entry name" value="translocator protein 2"/>
    <property type="match status" value="1"/>
</dbReference>
<evidence type="ECO:0000256" key="3">
    <source>
        <dbReference type="ARBA" id="ARBA00022692"/>
    </source>
</evidence>
<dbReference type="CDD" id="cd15904">
    <property type="entry name" value="TSPO_MBR"/>
    <property type="match status" value="1"/>
</dbReference>
<sequence>MKKLNLTSLLISIVLAELIGMVSGLLAGDSGAVYDTLFLPPFSPPGWVFPIAWGILYALMGIAAFLVADSGAPNVRKRKALIFYTAQLTVNFLWSIVFFRFQLLWGSVAVILLLDVLVILTMIKFYRLRKTAMYFLIPYLLWILFATYLNIGTALLN</sequence>
<dbReference type="PANTHER" id="PTHR10057">
    <property type="entry name" value="PERIPHERAL-TYPE BENZODIAZEPINE RECEPTOR"/>
    <property type="match status" value="1"/>
</dbReference>
<proteinExistence type="inferred from homology"/>
<dbReference type="Proteomes" id="UP000886785">
    <property type="component" value="Unassembled WGS sequence"/>
</dbReference>
<evidence type="ECO:0000313" key="8">
    <source>
        <dbReference type="Proteomes" id="UP000886785"/>
    </source>
</evidence>
<comment type="subcellular location">
    <subcellularLocation>
        <location evidence="1">Membrane</location>
        <topology evidence="1">Multi-pass membrane protein</topology>
    </subcellularLocation>
</comment>
<evidence type="ECO:0000256" key="4">
    <source>
        <dbReference type="ARBA" id="ARBA00022989"/>
    </source>
</evidence>
<reference evidence="7" key="1">
    <citation type="submission" date="2020-10" db="EMBL/GenBank/DDBJ databases">
        <authorList>
            <person name="Gilroy R."/>
        </authorList>
    </citation>
    <scope>NUCLEOTIDE SEQUENCE</scope>
    <source>
        <strain evidence="7">ChiSjej1B19-7085</strain>
    </source>
</reference>
<evidence type="ECO:0000256" key="1">
    <source>
        <dbReference type="ARBA" id="ARBA00004141"/>
    </source>
</evidence>
<dbReference type="EMBL" id="DVHF01000102">
    <property type="protein sequence ID" value="HIR57767.1"/>
    <property type="molecule type" value="Genomic_DNA"/>
</dbReference>
<reference evidence="7" key="2">
    <citation type="journal article" date="2021" name="PeerJ">
        <title>Extensive microbial diversity within the chicken gut microbiome revealed by metagenomics and culture.</title>
        <authorList>
            <person name="Gilroy R."/>
            <person name="Ravi A."/>
            <person name="Getino M."/>
            <person name="Pursley I."/>
            <person name="Horton D.L."/>
            <person name="Alikhan N.F."/>
            <person name="Baker D."/>
            <person name="Gharbi K."/>
            <person name="Hall N."/>
            <person name="Watson M."/>
            <person name="Adriaenssens E.M."/>
            <person name="Foster-Nyarko E."/>
            <person name="Jarju S."/>
            <person name="Secka A."/>
            <person name="Antonio M."/>
            <person name="Oren A."/>
            <person name="Chaudhuri R.R."/>
            <person name="La Ragione R."/>
            <person name="Hildebrand F."/>
            <person name="Pallen M.J."/>
        </authorList>
    </citation>
    <scope>NUCLEOTIDE SEQUENCE</scope>
    <source>
        <strain evidence="7">ChiSjej1B19-7085</strain>
    </source>
</reference>
<organism evidence="7 8">
    <name type="scientific">Candidatus Gallacutalibacter pullicola</name>
    <dbReference type="NCBI Taxonomy" id="2840830"/>
    <lineage>
        <taxon>Bacteria</taxon>
        <taxon>Bacillati</taxon>
        <taxon>Bacillota</taxon>
        <taxon>Clostridia</taxon>
        <taxon>Eubacteriales</taxon>
        <taxon>Candidatus Gallacutalibacter</taxon>
    </lineage>
</organism>
<dbReference type="PANTHER" id="PTHR10057:SF0">
    <property type="entry name" value="TRANSLOCATOR PROTEIN"/>
    <property type="match status" value="1"/>
</dbReference>
<keyword evidence="5 6" id="KW-0472">Membrane</keyword>
<evidence type="ECO:0000313" key="7">
    <source>
        <dbReference type="EMBL" id="HIR57767.1"/>
    </source>
</evidence>
<keyword evidence="4 6" id="KW-1133">Transmembrane helix</keyword>
<dbReference type="GO" id="GO:0016020">
    <property type="term" value="C:membrane"/>
    <property type="evidence" value="ECO:0007669"/>
    <property type="project" value="UniProtKB-SubCell"/>
</dbReference>
<accession>A0A9D1DRU8</accession>
<name>A0A9D1DRU8_9FIRM</name>
<dbReference type="GO" id="GO:0033013">
    <property type="term" value="P:tetrapyrrole metabolic process"/>
    <property type="evidence" value="ECO:0007669"/>
    <property type="project" value="UniProtKB-ARBA"/>
</dbReference>
<feature type="transmembrane region" description="Helical" evidence="6">
    <location>
        <begin position="80"/>
        <end position="97"/>
    </location>
</feature>
<feature type="transmembrane region" description="Helical" evidence="6">
    <location>
        <begin position="103"/>
        <end position="123"/>
    </location>
</feature>
<dbReference type="Gene3D" id="1.20.1260.100">
    <property type="entry name" value="TspO/MBR protein"/>
    <property type="match status" value="1"/>
</dbReference>
<dbReference type="AlphaFoldDB" id="A0A9D1DRU8"/>
<comment type="caution">
    <text evidence="7">The sequence shown here is derived from an EMBL/GenBank/DDBJ whole genome shotgun (WGS) entry which is preliminary data.</text>
</comment>
<gene>
    <name evidence="7" type="ORF">IAA54_08855</name>
</gene>
<dbReference type="InterPro" id="IPR038330">
    <property type="entry name" value="TspO/MBR-related_sf"/>
</dbReference>
<keyword evidence="3 6" id="KW-0812">Transmembrane</keyword>